<dbReference type="Proteomes" id="UP000887013">
    <property type="component" value="Unassembled WGS sequence"/>
</dbReference>
<feature type="non-terminal residue" evidence="1">
    <location>
        <position position="1"/>
    </location>
</feature>
<sequence>CLEVPLEGATDECLMMPLKCTTDECLIMPLENALIEGKRRMLGVKERREATDA</sequence>
<gene>
    <name evidence="1" type="ORF">NPIL_47611</name>
</gene>
<keyword evidence="2" id="KW-1185">Reference proteome</keyword>
<organism evidence="1 2">
    <name type="scientific">Nephila pilipes</name>
    <name type="common">Giant wood spider</name>
    <name type="synonym">Nephila maculata</name>
    <dbReference type="NCBI Taxonomy" id="299642"/>
    <lineage>
        <taxon>Eukaryota</taxon>
        <taxon>Metazoa</taxon>
        <taxon>Ecdysozoa</taxon>
        <taxon>Arthropoda</taxon>
        <taxon>Chelicerata</taxon>
        <taxon>Arachnida</taxon>
        <taxon>Araneae</taxon>
        <taxon>Araneomorphae</taxon>
        <taxon>Entelegynae</taxon>
        <taxon>Araneoidea</taxon>
        <taxon>Nephilidae</taxon>
        <taxon>Nephila</taxon>
    </lineage>
</organism>
<dbReference type="EMBL" id="BMAW01114216">
    <property type="protein sequence ID" value="GFT60762.1"/>
    <property type="molecule type" value="Genomic_DNA"/>
</dbReference>
<evidence type="ECO:0000313" key="2">
    <source>
        <dbReference type="Proteomes" id="UP000887013"/>
    </source>
</evidence>
<comment type="caution">
    <text evidence="1">The sequence shown here is derived from an EMBL/GenBank/DDBJ whole genome shotgun (WGS) entry which is preliminary data.</text>
</comment>
<evidence type="ECO:0000313" key="1">
    <source>
        <dbReference type="EMBL" id="GFT60762.1"/>
    </source>
</evidence>
<dbReference type="AlphaFoldDB" id="A0A8X6PAR4"/>
<protein>
    <submittedName>
        <fullName evidence="1">Uncharacterized protein</fullName>
    </submittedName>
</protein>
<name>A0A8X6PAR4_NEPPI</name>
<reference evidence="1" key="1">
    <citation type="submission" date="2020-08" db="EMBL/GenBank/DDBJ databases">
        <title>Multicomponent nature underlies the extraordinary mechanical properties of spider dragline silk.</title>
        <authorList>
            <person name="Kono N."/>
            <person name="Nakamura H."/>
            <person name="Mori M."/>
            <person name="Yoshida Y."/>
            <person name="Ohtoshi R."/>
            <person name="Malay A.D."/>
            <person name="Moran D.A.P."/>
            <person name="Tomita M."/>
            <person name="Numata K."/>
            <person name="Arakawa K."/>
        </authorList>
    </citation>
    <scope>NUCLEOTIDE SEQUENCE</scope>
</reference>
<proteinExistence type="predicted"/>
<accession>A0A8X6PAR4</accession>